<dbReference type="SUPFAM" id="SSF56762">
    <property type="entry name" value="HydB/Nqo4-like"/>
    <property type="match status" value="1"/>
</dbReference>
<dbReference type="InterPro" id="IPR001501">
    <property type="entry name" value="Ni-dep_hyd_lsu"/>
</dbReference>
<feature type="binding site" evidence="6">
    <location>
        <position position="458"/>
    </location>
    <ligand>
        <name>Fe cation</name>
        <dbReference type="ChEBI" id="CHEBI:24875"/>
    </ligand>
</feature>
<accession>A0A933LQ77</accession>
<evidence type="ECO:0000256" key="6">
    <source>
        <dbReference type="PIRSR" id="PIRSR601501-1"/>
    </source>
</evidence>
<evidence type="ECO:0000256" key="1">
    <source>
        <dbReference type="ARBA" id="ARBA00001967"/>
    </source>
</evidence>
<feature type="binding site" evidence="6">
    <location>
        <position position="65"/>
    </location>
    <ligand>
        <name>Fe cation</name>
        <dbReference type="ChEBI" id="CHEBI:24875"/>
    </ligand>
</feature>
<evidence type="ECO:0000256" key="2">
    <source>
        <dbReference type="ARBA" id="ARBA00009292"/>
    </source>
</evidence>
<keyword evidence="6" id="KW-0460">Magnesium</keyword>
<evidence type="ECO:0000256" key="5">
    <source>
        <dbReference type="ARBA" id="ARBA00023002"/>
    </source>
</evidence>
<dbReference type="InterPro" id="IPR029014">
    <property type="entry name" value="NiFe-Hase_large"/>
</dbReference>
<keyword evidence="4 6" id="KW-0479">Metal-binding</keyword>
<sequence length="488" mass="54286">MMKNITINPITRLEGHGKIEIFLNDNFQVERAYLQPTEFRGFEKFCEGRPAEEMPRITTRICGVCPTAHHIASVKALDMLFDVEPTATGKKLRELMYSIFVLEDHLLHFFFLGGPDFIVGPTAPKGERNILGVLSKVGVAIGKQVISLRGELRKILNTLGGKAIHPESALPGGISRGINEETRKIIEKTAEDAVKFTQFTLETFEEVVLKNKTYLELIKGDVYCDKTYYMGLVDQNKKVNFYNGNLRVVTPDGKEFASFSPVTYLDHIGEHVESWSYSKFPFLKRVGWKGFVGGDSSGIFRVGPLARFNVAEGMATPLAQGEYEKMVQAFGQKPVHNTMAYHWARLVEALYAAESMLELCQDPDITGREIRNLPTGLIGEGVGVVEAPRGTLIHHYKTNGNAIITDVNLIVATQNNAAAINMSVEKAAKSLIKKDNIDDGILNMVEMAFRAYDPCYGCATHTLPGQFPLTIHIRNQRGELIKKLSTAE</sequence>
<dbReference type="Gene3D" id="1.10.645.10">
    <property type="entry name" value="Cytochrome-c3 Hydrogenase, chain B"/>
    <property type="match status" value="1"/>
</dbReference>
<proteinExistence type="inferred from homology"/>
<reference evidence="7" key="1">
    <citation type="submission" date="2020-07" db="EMBL/GenBank/DDBJ databases">
        <title>Huge and variable diversity of episymbiotic CPR bacteria and DPANN archaea in groundwater ecosystems.</title>
        <authorList>
            <person name="He C.Y."/>
            <person name="Keren R."/>
            <person name="Whittaker M."/>
            <person name="Farag I.F."/>
            <person name="Doudna J."/>
            <person name="Cate J.H.D."/>
            <person name="Banfield J.F."/>
        </authorList>
    </citation>
    <scope>NUCLEOTIDE SEQUENCE</scope>
    <source>
        <strain evidence="7">NC_groundwater_1482_Ag_S-0.65um_47_24</strain>
    </source>
</reference>
<evidence type="ECO:0000256" key="3">
    <source>
        <dbReference type="ARBA" id="ARBA00022596"/>
    </source>
</evidence>
<feature type="binding site" evidence="6">
    <location>
        <position position="461"/>
    </location>
    <ligand>
        <name>Mg(2+)</name>
        <dbReference type="ChEBI" id="CHEBI:18420"/>
    </ligand>
</feature>
<evidence type="ECO:0000256" key="4">
    <source>
        <dbReference type="ARBA" id="ARBA00022723"/>
    </source>
</evidence>
<dbReference type="GO" id="GO:0016491">
    <property type="term" value="F:oxidoreductase activity"/>
    <property type="evidence" value="ECO:0007669"/>
    <property type="project" value="UniProtKB-KW"/>
</dbReference>
<comment type="caution">
    <text evidence="7">The sequence shown here is derived from an EMBL/GenBank/DDBJ whole genome shotgun (WGS) entry which is preliminary data.</text>
</comment>
<name>A0A933LQ77_UNCTE</name>
<feature type="binding site" evidence="6">
    <location>
        <position position="62"/>
    </location>
    <ligand>
        <name>Mg(2+)</name>
        <dbReference type="ChEBI" id="CHEBI:18420"/>
    </ligand>
</feature>
<dbReference type="EMBL" id="JACQWF010000257">
    <property type="protein sequence ID" value="MBI4595845.1"/>
    <property type="molecule type" value="Genomic_DNA"/>
</dbReference>
<dbReference type="AlphaFoldDB" id="A0A933LQ77"/>
<comment type="similarity">
    <text evidence="2">Belongs to the [NiFe]/[NiFeSe] hydrogenase large subunit family.</text>
</comment>
<feature type="binding site" evidence="6">
    <location>
        <position position="65"/>
    </location>
    <ligand>
        <name>Ni(2+)</name>
        <dbReference type="ChEBI" id="CHEBI:49786"/>
    </ligand>
</feature>
<dbReference type="Proteomes" id="UP000772181">
    <property type="component" value="Unassembled WGS sequence"/>
</dbReference>
<gene>
    <name evidence="7" type="ORF">HY730_05630</name>
</gene>
<dbReference type="GO" id="GO:0016151">
    <property type="term" value="F:nickel cation binding"/>
    <property type="evidence" value="ECO:0007669"/>
    <property type="project" value="InterPro"/>
</dbReference>
<keyword evidence="3 6" id="KW-0533">Nickel</keyword>
<evidence type="ECO:0000313" key="8">
    <source>
        <dbReference type="Proteomes" id="UP000772181"/>
    </source>
</evidence>
<keyword evidence="6" id="KW-0408">Iron</keyword>
<keyword evidence="5" id="KW-0560">Oxidoreductase</keyword>
<comment type="cofactor">
    <cofactor evidence="1 6">
        <name>Ni(2+)</name>
        <dbReference type="ChEBI" id="CHEBI:49786"/>
    </cofactor>
</comment>
<dbReference type="PANTHER" id="PTHR43600:SF2">
    <property type="entry name" value="F420-NON-REDUCING HYDROGENASE VHU SUBUNIT A"/>
    <property type="match status" value="1"/>
</dbReference>
<protein>
    <submittedName>
        <fullName evidence="7">Ni/Fe hydrogenase subunit alpha</fullName>
    </submittedName>
</protein>
<feature type="binding site" evidence="6">
    <location>
        <position position="455"/>
    </location>
    <ligand>
        <name>Ni(2+)</name>
        <dbReference type="ChEBI" id="CHEBI:49786"/>
    </ligand>
</feature>
<evidence type="ECO:0000313" key="7">
    <source>
        <dbReference type="EMBL" id="MBI4595845.1"/>
    </source>
</evidence>
<organism evidence="7 8">
    <name type="scientific">Tectimicrobiota bacterium</name>
    <dbReference type="NCBI Taxonomy" id="2528274"/>
    <lineage>
        <taxon>Bacteria</taxon>
        <taxon>Pseudomonadati</taxon>
        <taxon>Nitrospinota/Tectimicrobiota group</taxon>
        <taxon>Candidatus Tectimicrobiota</taxon>
    </lineage>
</organism>
<dbReference type="PANTHER" id="PTHR43600">
    <property type="entry name" value="COENZYME F420 HYDROGENASE, SUBUNIT ALPHA"/>
    <property type="match status" value="1"/>
</dbReference>
<feature type="binding site" evidence="6">
    <location>
        <position position="409"/>
    </location>
    <ligand>
        <name>Mg(2+)</name>
        <dbReference type="ChEBI" id="CHEBI:18420"/>
    </ligand>
</feature>
<dbReference type="Pfam" id="PF00374">
    <property type="entry name" value="NiFeSe_Hases"/>
    <property type="match status" value="2"/>
</dbReference>
<feature type="binding site" evidence="6">
    <location>
        <position position="43"/>
    </location>
    <ligand>
        <name>Mg(2+)</name>
        <dbReference type="ChEBI" id="CHEBI:18420"/>
    </ligand>
</feature>
<comment type="cofactor">
    <cofactor evidence="6">
        <name>Fe cation</name>
        <dbReference type="ChEBI" id="CHEBI:24875"/>
    </cofactor>
</comment>